<name>A0AAV4DET1_9GAST</name>
<keyword evidence="2" id="KW-1185">Reference proteome</keyword>
<protein>
    <recommendedName>
        <fullName evidence="3">Secreted protein</fullName>
    </recommendedName>
</protein>
<accession>A0AAV4DET1</accession>
<comment type="caution">
    <text evidence="1">The sequence shown here is derived from an EMBL/GenBank/DDBJ whole genome shotgun (WGS) entry which is preliminary data.</text>
</comment>
<organism evidence="1 2">
    <name type="scientific">Plakobranchus ocellatus</name>
    <dbReference type="NCBI Taxonomy" id="259542"/>
    <lineage>
        <taxon>Eukaryota</taxon>
        <taxon>Metazoa</taxon>
        <taxon>Spiralia</taxon>
        <taxon>Lophotrochozoa</taxon>
        <taxon>Mollusca</taxon>
        <taxon>Gastropoda</taxon>
        <taxon>Heterobranchia</taxon>
        <taxon>Euthyneura</taxon>
        <taxon>Panpulmonata</taxon>
        <taxon>Sacoglossa</taxon>
        <taxon>Placobranchoidea</taxon>
        <taxon>Plakobranchidae</taxon>
        <taxon>Plakobranchus</taxon>
    </lineage>
</organism>
<proteinExistence type="predicted"/>
<reference evidence="1 2" key="1">
    <citation type="journal article" date="2021" name="Elife">
        <title>Chloroplast acquisition without the gene transfer in kleptoplastic sea slugs, Plakobranchus ocellatus.</title>
        <authorList>
            <person name="Maeda T."/>
            <person name="Takahashi S."/>
            <person name="Yoshida T."/>
            <person name="Shimamura S."/>
            <person name="Takaki Y."/>
            <person name="Nagai Y."/>
            <person name="Toyoda A."/>
            <person name="Suzuki Y."/>
            <person name="Arimoto A."/>
            <person name="Ishii H."/>
            <person name="Satoh N."/>
            <person name="Nishiyama T."/>
            <person name="Hasebe M."/>
            <person name="Maruyama T."/>
            <person name="Minagawa J."/>
            <person name="Obokata J."/>
            <person name="Shigenobu S."/>
        </authorList>
    </citation>
    <scope>NUCLEOTIDE SEQUENCE [LARGE SCALE GENOMIC DNA]</scope>
</reference>
<dbReference type="Proteomes" id="UP000735302">
    <property type="component" value="Unassembled WGS sequence"/>
</dbReference>
<dbReference type="AlphaFoldDB" id="A0AAV4DET1"/>
<evidence type="ECO:0000313" key="2">
    <source>
        <dbReference type="Proteomes" id="UP000735302"/>
    </source>
</evidence>
<evidence type="ECO:0000313" key="1">
    <source>
        <dbReference type="EMBL" id="GFO42733.1"/>
    </source>
</evidence>
<gene>
    <name evidence="1" type="ORF">PoB_006923800</name>
</gene>
<sequence>MSPSGHVFAFCVVKASAVSWVHQSTPLRFHGGAASVKSFCPVRVAPLENHTRRHVYLEGVMEEVSRGARCEVKRPYLKGTARRHSAYRL</sequence>
<dbReference type="EMBL" id="BLXT01007816">
    <property type="protein sequence ID" value="GFO42733.1"/>
    <property type="molecule type" value="Genomic_DNA"/>
</dbReference>
<evidence type="ECO:0008006" key="3">
    <source>
        <dbReference type="Google" id="ProtNLM"/>
    </source>
</evidence>